<evidence type="ECO:0000259" key="2">
    <source>
        <dbReference type="Pfam" id="PF07786"/>
    </source>
</evidence>
<dbReference type="Pfam" id="PF07786">
    <property type="entry name" value="HGSNAT_cat"/>
    <property type="match status" value="1"/>
</dbReference>
<reference evidence="4" key="1">
    <citation type="journal article" date="2019" name="Int. J. Syst. Evol. Microbiol.">
        <title>The Global Catalogue of Microorganisms (GCM) 10K type strain sequencing project: providing services to taxonomists for standard genome sequencing and annotation.</title>
        <authorList>
            <consortium name="The Broad Institute Genomics Platform"/>
            <consortium name="The Broad Institute Genome Sequencing Center for Infectious Disease"/>
            <person name="Wu L."/>
            <person name="Ma J."/>
        </authorList>
    </citation>
    <scope>NUCLEOTIDE SEQUENCE [LARGE SCALE GENOMIC DNA]</scope>
    <source>
        <strain evidence="4">KCTC 42456</strain>
    </source>
</reference>
<feature type="transmembrane region" description="Helical" evidence="1">
    <location>
        <begin position="58"/>
        <end position="77"/>
    </location>
</feature>
<name>A0ABW5TT19_9SPHI</name>
<evidence type="ECO:0000256" key="1">
    <source>
        <dbReference type="SAM" id="Phobius"/>
    </source>
</evidence>
<dbReference type="Proteomes" id="UP001597546">
    <property type="component" value="Unassembled WGS sequence"/>
</dbReference>
<keyword evidence="4" id="KW-1185">Reference proteome</keyword>
<proteinExistence type="predicted"/>
<protein>
    <submittedName>
        <fullName evidence="3">DUF1624 domain-containing protein</fullName>
    </submittedName>
</protein>
<comment type="caution">
    <text evidence="3">The sequence shown here is derived from an EMBL/GenBank/DDBJ whole genome shotgun (WGS) entry which is preliminary data.</text>
</comment>
<keyword evidence="1" id="KW-0472">Membrane</keyword>
<feature type="domain" description="Heparan-alpha-glucosaminide N-acetyltransferase catalytic" evidence="2">
    <location>
        <begin position="10"/>
        <end position="237"/>
    </location>
</feature>
<sequence>MDHQHIIKKRIESIDMVRGVVMVLMALDHVRDYFHIAAKIDDPLNLKTTTTLLFFTRFTTHFCAPTFVLLSGTSIYLQSLIKSKKELSLFLITRGLWLIFAEFFIISFAWTFDPFYHTFILQVIWAIGISMVILGFLVFLPYRTILSIGLVIVLGHNLLDFLEASSGFKASVLLDFLHSGNFKTYRLFENHKLFIAYPFLPWTGLMMMGYALGRLYQPNFNQTKRVKILKILGLFLLLFFIVLRFVNIYGDPKPWTLQKDDWVTFLSFIDVHKYPPSLLYMSITIGFALLFLAFTENIKNRFTNTLLVFGRTAFFYYILHLYFIHFFSVVIFSLNEIQTLKSLQLNFPTEGYNLPGVYIVWITLILILYPICRWYKTYKSKNKDKWWLSYL</sequence>
<feature type="transmembrane region" description="Helical" evidence="1">
    <location>
        <begin position="277"/>
        <end position="294"/>
    </location>
</feature>
<dbReference type="InterPro" id="IPR012429">
    <property type="entry name" value="HGSNAT_cat"/>
</dbReference>
<feature type="transmembrane region" description="Helical" evidence="1">
    <location>
        <begin position="89"/>
        <end position="110"/>
    </location>
</feature>
<keyword evidence="1" id="KW-0812">Transmembrane</keyword>
<evidence type="ECO:0000313" key="4">
    <source>
        <dbReference type="Proteomes" id="UP001597546"/>
    </source>
</evidence>
<feature type="transmembrane region" description="Helical" evidence="1">
    <location>
        <begin position="194"/>
        <end position="216"/>
    </location>
</feature>
<dbReference type="PANTHER" id="PTHR40407:SF1">
    <property type="entry name" value="HEPARAN-ALPHA-GLUCOSAMINIDE N-ACETYLTRANSFERASE CATALYTIC DOMAIN-CONTAINING PROTEIN"/>
    <property type="match status" value="1"/>
</dbReference>
<accession>A0ABW5TT19</accession>
<organism evidence="3 4">
    <name type="scientific">Pedobacter alpinus</name>
    <dbReference type="NCBI Taxonomy" id="1590643"/>
    <lineage>
        <taxon>Bacteria</taxon>
        <taxon>Pseudomonadati</taxon>
        <taxon>Bacteroidota</taxon>
        <taxon>Sphingobacteriia</taxon>
        <taxon>Sphingobacteriales</taxon>
        <taxon>Sphingobacteriaceae</taxon>
        <taxon>Pedobacter</taxon>
    </lineage>
</organism>
<feature type="transmembrane region" description="Helical" evidence="1">
    <location>
        <begin position="314"/>
        <end position="334"/>
    </location>
</feature>
<dbReference type="EMBL" id="JBHULV010000042">
    <property type="protein sequence ID" value="MFD2732397.1"/>
    <property type="molecule type" value="Genomic_DNA"/>
</dbReference>
<gene>
    <name evidence="3" type="ORF">ACFSSE_11870</name>
</gene>
<feature type="transmembrane region" description="Helical" evidence="1">
    <location>
        <begin position="354"/>
        <end position="375"/>
    </location>
</feature>
<keyword evidence="1" id="KW-1133">Transmembrane helix</keyword>
<feature type="transmembrane region" description="Helical" evidence="1">
    <location>
        <begin position="228"/>
        <end position="249"/>
    </location>
</feature>
<feature type="transmembrane region" description="Helical" evidence="1">
    <location>
        <begin position="116"/>
        <end position="138"/>
    </location>
</feature>
<dbReference type="RefSeq" id="WP_379045927.1">
    <property type="nucleotide sequence ID" value="NZ_JBHSKW010000057.1"/>
</dbReference>
<evidence type="ECO:0000313" key="3">
    <source>
        <dbReference type="EMBL" id="MFD2732397.1"/>
    </source>
</evidence>
<dbReference type="PANTHER" id="PTHR40407">
    <property type="entry name" value="MEMBRANE PROTEIN-LIKE PROTEIN"/>
    <property type="match status" value="1"/>
</dbReference>